<reference evidence="2 3" key="1">
    <citation type="journal article" date="2020" name="Phytopathology">
        <title>A high-quality genome resource of Botrytis fragariae, a new and rapidly spreading fungal pathogen causing strawberry gray mold in the U.S.A.</title>
        <authorList>
            <person name="Wu Y."/>
            <person name="Saski C.A."/>
            <person name="Schnabel G."/>
            <person name="Xiao S."/>
            <person name="Hu M."/>
        </authorList>
    </citation>
    <scope>NUCLEOTIDE SEQUENCE [LARGE SCALE GENOMIC DNA]</scope>
    <source>
        <strain evidence="2 3">BVB16</strain>
    </source>
</reference>
<dbReference type="Proteomes" id="UP000531561">
    <property type="component" value="Unassembled WGS sequence"/>
</dbReference>
<gene>
    <name evidence="2" type="ORF">Bfra_002723ia</name>
</gene>
<protein>
    <submittedName>
        <fullName evidence="2">Uncharacterized protein</fullName>
    </submittedName>
</protein>
<dbReference type="EMBL" id="JABFCT010000004">
    <property type="protein sequence ID" value="KAF5876319.1"/>
    <property type="molecule type" value="Genomic_DNA"/>
</dbReference>
<feature type="compositionally biased region" description="Basic and acidic residues" evidence="1">
    <location>
        <begin position="561"/>
        <end position="571"/>
    </location>
</feature>
<feature type="compositionally biased region" description="Basic and acidic residues" evidence="1">
    <location>
        <begin position="407"/>
        <end position="422"/>
    </location>
</feature>
<dbReference type="AlphaFoldDB" id="A0A8H6AZ99"/>
<name>A0A8H6AZ99_9HELO</name>
<dbReference type="GeneID" id="59256829"/>
<feature type="region of interest" description="Disordered" evidence="1">
    <location>
        <begin position="363"/>
        <end position="571"/>
    </location>
</feature>
<evidence type="ECO:0000313" key="3">
    <source>
        <dbReference type="Proteomes" id="UP000531561"/>
    </source>
</evidence>
<proteinExistence type="predicted"/>
<keyword evidence="3" id="KW-1185">Reference proteome</keyword>
<feature type="compositionally biased region" description="Acidic residues" evidence="1">
    <location>
        <begin position="440"/>
        <end position="452"/>
    </location>
</feature>
<accession>A0A8H6AZ99</accession>
<feature type="compositionally biased region" description="Basic and acidic residues" evidence="1">
    <location>
        <begin position="522"/>
        <end position="542"/>
    </location>
</feature>
<evidence type="ECO:0000313" key="2">
    <source>
        <dbReference type="EMBL" id="KAF5876319.1"/>
    </source>
</evidence>
<feature type="compositionally biased region" description="Acidic residues" evidence="1">
    <location>
        <begin position="543"/>
        <end position="560"/>
    </location>
</feature>
<sequence length="571" mass="63095">MAGANSEGIAWFPRAALKCWGFDPDDAKQFYSHILLEIVSNSYVDEGFGAPDIPCRDINRLGKQILSKPVRKTYVRYRYMNAMAGSTCMGTKRQDSVGGTDAYFQISDQSGKNEVGLWPCLIPTLDEQFLWVDLSYPLRCIYIPLCQEAHKRYPGLCTYTRVAMHLYSPTLKIYRYIKLDEEELIRGNYNLLNREKDYAKQIDTLNRGSVGQKMREREGHTLKSELTKLAHRMEHRNPITKLPITKEPGVFGAEKRREQGIFGDDFEVMNQAGLVQLDRLIISQYGISVTYQGNGYDKDWIVKCLMGIVAVGLSRILMIGPLVALGSQLITDAILDPEFFTTAQELVAKIPDITQPSHVLALEGDDKQGRSIQVGPDASNRGGGSGQSDKKVDTLINNDTFENFNDEPEKSGEEENDGKEGSEIDGDNTSEDGAKHDPENEAEEGDENNQEEEGTRSNEEGEEGEEGGSEVQVGSDGENGKSQDEEEAEGSEAQVGSDNGDNEKSQDEGGSGANAVVDQDDANSKDSQEGDEISKNEASEEDLKSEDDGGENDDNNEEENEGKNQEAEDEG</sequence>
<dbReference type="RefSeq" id="XP_037195265.1">
    <property type="nucleotide sequence ID" value="XM_037333137.1"/>
</dbReference>
<comment type="caution">
    <text evidence="2">The sequence shown here is derived from an EMBL/GenBank/DDBJ whole genome shotgun (WGS) entry which is preliminary data.</text>
</comment>
<evidence type="ECO:0000256" key="1">
    <source>
        <dbReference type="SAM" id="MobiDB-lite"/>
    </source>
</evidence>
<organism evidence="2 3">
    <name type="scientific">Botrytis fragariae</name>
    <dbReference type="NCBI Taxonomy" id="1964551"/>
    <lineage>
        <taxon>Eukaryota</taxon>
        <taxon>Fungi</taxon>
        <taxon>Dikarya</taxon>
        <taxon>Ascomycota</taxon>
        <taxon>Pezizomycotina</taxon>
        <taxon>Leotiomycetes</taxon>
        <taxon>Helotiales</taxon>
        <taxon>Sclerotiniaceae</taxon>
        <taxon>Botrytis</taxon>
    </lineage>
</organism>
<dbReference type="OrthoDB" id="4770905at2759"/>